<dbReference type="EMBL" id="LAZR01069311">
    <property type="protein sequence ID" value="KKK47951.1"/>
    <property type="molecule type" value="Genomic_DNA"/>
</dbReference>
<protein>
    <submittedName>
        <fullName evidence="1">Uncharacterized protein</fullName>
    </submittedName>
</protein>
<evidence type="ECO:0000313" key="1">
    <source>
        <dbReference type="EMBL" id="KKK47951.1"/>
    </source>
</evidence>
<sequence length="47" mass="5333">CYGKNTDEKIFRVHVIEEGSIFSLDSEGRSISDWSNKTIEVEKAGEK</sequence>
<feature type="non-terminal residue" evidence="1">
    <location>
        <position position="1"/>
    </location>
</feature>
<dbReference type="AlphaFoldDB" id="A0A0F8YIR4"/>
<comment type="caution">
    <text evidence="1">The sequence shown here is derived from an EMBL/GenBank/DDBJ whole genome shotgun (WGS) entry which is preliminary data.</text>
</comment>
<gene>
    <name evidence="1" type="ORF">LCGC14_3150000</name>
</gene>
<organism evidence="1">
    <name type="scientific">marine sediment metagenome</name>
    <dbReference type="NCBI Taxonomy" id="412755"/>
    <lineage>
        <taxon>unclassified sequences</taxon>
        <taxon>metagenomes</taxon>
        <taxon>ecological metagenomes</taxon>
    </lineage>
</organism>
<reference evidence="1" key="1">
    <citation type="journal article" date="2015" name="Nature">
        <title>Complex archaea that bridge the gap between prokaryotes and eukaryotes.</title>
        <authorList>
            <person name="Spang A."/>
            <person name="Saw J.H."/>
            <person name="Jorgensen S.L."/>
            <person name="Zaremba-Niedzwiedzka K."/>
            <person name="Martijn J."/>
            <person name="Lind A.E."/>
            <person name="van Eijk R."/>
            <person name="Schleper C."/>
            <person name="Guy L."/>
            <person name="Ettema T.J."/>
        </authorList>
    </citation>
    <scope>NUCLEOTIDE SEQUENCE</scope>
</reference>
<proteinExistence type="predicted"/>
<name>A0A0F8YIR4_9ZZZZ</name>
<accession>A0A0F8YIR4</accession>